<dbReference type="Proteomes" id="UP001202328">
    <property type="component" value="Unassembled WGS sequence"/>
</dbReference>
<sequence>MMNSPVARTDAGGDGTQWFLQVYTMVSVVQISGSERELISLPPFEVMPKITSCMNDFTSCMKGQSFEAST</sequence>
<comment type="caution">
    <text evidence="1">The sequence shown here is derived from an EMBL/GenBank/DDBJ whole genome shotgun (WGS) entry which is preliminary data.</text>
</comment>
<gene>
    <name evidence="1" type="ORF">MKW98_023093</name>
</gene>
<accession>A0AAD4XUA9</accession>
<keyword evidence="2" id="KW-1185">Reference proteome</keyword>
<protein>
    <submittedName>
        <fullName evidence="1">Uncharacterized protein</fullName>
    </submittedName>
</protein>
<organism evidence="1 2">
    <name type="scientific">Papaver atlanticum</name>
    <dbReference type="NCBI Taxonomy" id="357466"/>
    <lineage>
        <taxon>Eukaryota</taxon>
        <taxon>Viridiplantae</taxon>
        <taxon>Streptophyta</taxon>
        <taxon>Embryophyta</taxon>
        <taxon>Tracheophyta</taxon>
        <taxon>Spermatophyta</taxon>
        <taxon>Magnoliopsida</taxon>
        <taxon>Ranunculales</taxon>
        <taxon>Papaveraceae</taxon>
        <taxon>Papaveroideae</taxon>
        <taxon>Papaver</taxon>
    </lineage>
</organism>
<dbReference type="AlphaFoldDB" id="A0AAD4XUA9"/>
<evidence type="ECO:0000313" key="1">
    <source>
        <dbReference type="EMBL" id="KAI3945819.1"/>
    </source>
</evidence>
<proteinExistence type="predicted"/>
<evidence type="ECO:0000313" key="2">
    <source>
        <dbReference type="Proteomes" id="UP001202328"/>
    </source>
</evidence>
<name>A0AAD4XUA9_9MAGN</name>
<reference evidence="1" key="1">
    <citation type="submission" date="2022-04" db="EMBL/GenBank/DDBJ databases">
        <title>A functionally conserved STORR gene fusion in Papaver species that diverged 16.8 million years ago.</title>
        <authorList>
            <person name="Catania T."/>
        </authorList>
    </citation>
    <scope>NUCLEOTIDE SEQUENCE</scope>
    <source>
        <strain evidence="1">S-188037</strain>
    </source>
</reference>
<dbReference type="EMBL" id="JAJJMB010003726">
    <property type="protein sequence ID" value="KAI3945819.1"/>
    <property type="molecule type" value="Genomic_DNA"/>
</dbReference>